<dbReference type="Pfam" id="PF04147">
    <property type="entry name" value="Nop14"/>
    <property type="match status" value="1"/>
</dbReference>
<feature type="region of interest" description="Disordered" evidence="6">
    <location>
        <begin position="577"/>
        <end position="602"/>
    </location>
</feature>
<dbReference type="PROSITE" id="PS50850">
    <property type="entry name" value="MFS"/>
    <property type="match status" value="1"/>
</dbReference>
<dbReference type="InterPro" id="IPR007276">
    <property type="entry name" value="Nop14"/>
</dbReference>
<comment type="subcellular location">
    <subcellularLocation>
        <location evidence="1">Membrane</location>
        <topology evidence="1">Multi-pass membrane protein</topology>
    </subcellularLocation>
</comment>
<evidence type="ECO:0000256" key="3">
    <source>
        <dbReference type="ARBA" id="ARBA00022989"/>
    </source>
</evidence>
<evidence type="ECO:0000256" key="1">
    <source>
        <dbReference type="ARBA" id="ARBA00004141"/>
    </source>
</evidence>
<evidence type="ECO:0000256" key="6">
    <source>
        <dbReference type="SAM" id="MobiDB-lite"/>
    </source>
</evidence>
<dbReference type="Gene3D" id="1.20.1250.20">
    <property type="entry name" value="MFS general substrate transporter like domains"/>
    <property type="match status" value="2"/>
</dbReference>
<feature type="transmembrane region" description="Helical" evidence="7">
    <location>
        <begin position="499"/>
        <end position="520"/>
    </location>
</feature>
<gene>
    <name evidence="9" type="ORF">TcWFU_001421</name>
</gene>
<feature type="transmembrane region" description="Helical" evidence="7">
    <location>
        <begin position="336"/>
        <end position="354"/>
    </location>
</feature>
<dbReference type="Proteomes" id="UP001651158">
    <property type="component" value="Unassembled WGS sequence"/>
</dbReference>
<reference evidence="9 10" key="1">
    <citation type="journal article" date="2022" name="Front. Cell. Infect. Microbiol.">
        <title>The Genomes of Two Strains of Taenia crassiceps the Animal Model for the Study of Human Cysticercosis.</title>
        <authorList>
            <person name="Bobes R.J."/>
            <person name="Estrada K."/>
            <person name="Rios-Valencia D.G."/>
            <person name="Calderon-Gallegos A."/>
            <person name="de la Torre P."/>
            <person name="Carrero J.C."/>
            <person name="Sanchez-Flores A."/>
            <person name="Laclette J.P."/>
        </authorList>
    </citation>
    <scope>NUCLEOTIDE SEQUENCE [LARGE SCALE GENOMIC DNA]</scope>
    <source>
        <strain evidence="9">WFUcys</strain>
    </source>
</reference>
<feature type="coiled-coil region" evidence="5">
    <location>
        <begin position="748"/>
        <end position="786"/>
    </location>
</feature>
<keyword evidence="4 7" id="KW-0472">Membrane</keyword>
<organism evidence="9 10">
    <name type="scientific">Taenia crassiceps</name>
    <dbReference type="NCBI Taxonomy" id="6207"/>
    <lineage>
        <taxon>Eukaryota</taxon>
        <taxon>Metazoa</taxon>
        <taxon>Spiralia</taxon>
        <taxon>Lophotrochozoa</taxon>
        <taxon>Platyhelminthes</taxon>
        <taxon>Cestoda</taxon>
        <taxon>Eucestoda</taxon>
        <taxon>Cyclophyllidea</taxon>
        <taxon>Taeniidae</taxon>
        <taxon>Taenia</taxon>
    </lineage>
</organism>
<keyword evidence="3 7" id="KW-1133">Transmembrane helix</keyword>
<feature type="transmembrane region" description="Helical" evidence="7">
    <location>
        <begin position="467"/>
        <end position="487"/>
    </location>
</feature>
<evidence type="ECO:0000313" key="10">
    <source>
        <dbReference type="Proteomes" id="UP001651158"/>
    </source>
</evidence>
<dbReference type="InterPro" id="IPR020846">
    <property type="entry name" value="MFS_dom"/>
</dbReference>
<proteinExistence type="predicted"/>
<evidence type="ECO:0000256" key="2">
    <source>
        <dbReference type="ARBA" id="ARBA00022692"/>
    </source>
</evidence>
<dbReference type="CDD" id="cd17382">
    <property type="entry name" value="MFS_SLC17A6_7_8_VGluT"/>
    <property type="match status" value="1"/>
</dbReference>
<protein>
    <submittedName>
        <fullName evidence="9">Vesicular glutamate transporter</fullName>
    </submittedName>
</protein>
<dbReference type="InterPro" id="IPR050382">
    <property type="entry name" value="MFS_Na/Anion_cotransporter"/>
</dbReference>
<keyword evidence="10" id="KW-1185">Reference proteome</keyword>
<evidence type="ECO:0000256" key="4">
    <source>
        <dbReference type="ARBA" id="ARBA00023136"/>
    </source>
</evidence>
<dbReference type="InterPro" id="IPR011701">
    <property type="entry name" value="MFS"/>
</dbReference>
<feature type="transmembrane region" description="Helical" evidence="7">
    <location>
        <begin position="273"/>
        <end position="292"/>
    </location>
</feature>
<feature type="domain" description="Major facilitator superfamily (MFS) profile" evidence="8">
    <location>
        <begin position="90"/>
        <end position="525"/>
    </location>
</feature>
<evidence type="ECO:0000313" key="9">
    <source>
        <dbReference type="EMBL" id="KAL5108482.1"/>
    </source>
</evidence>
<dbReference type="EMBL" id="JAKROA010000003">
    <property type="protein sequence ID" value="KAL5108482.1"/>
    <property type="molecule type" value="Genomic_DNA"/>
</dbReference>
<feature type="transmembrane region" description="Helical" evidence="7">
    <location>
        <begin position="241"/>
        <end position="267"/>
    </location>
</feature>
<evidence type="ECO:0000256" key="7">
    <source>
        <dbReference type="SAM" id="Phobius"/>
    </source>
</evidence>
<dbReference type="PANTHER" id="PTHR11662">
    <property type="entry name" value="SOLUTE CARRIER FAMILY 17"/>
    <property type="match status" value="1"/>
</dbReference>
<dbReference type="PANTHER" id="PTHR11662:SF456">
    <property type="entry name" value="VESICULAR GLUTAMATE TRANSPORTER, ISOFORM A"/>
    <property type="match status" value="1"/>
</dbReference>
<dbReference type="SUPFAM" id="SSF103473">
    <property type="entry name" value="MFS general substrate transporter"/>
    <property type="match status" value="1"/>
</dbReference>
<dbReference type="InterPro" id="IPR036259">
    <property type="entry name" value="MFS_trans_sf"/>
</dbReference>
<feature type="transmembrane region" description="Helical" evidence="7">
    <location>
        <begin position="435"/>
        <end position="455"/>
    </location>
</feature>
<sequence>MELNASAKHPQQSTGAGGGGEGDVEAMRQAAQRRLRRRQTTLDSMPPPHISPDGFPIYKEPPHSDAPDVGMKVNILTRIVHILMCRCTKRYYTAWMCSLGFMITFGIRCNMSWVTLAMEHHSHLESAEISKIAENITLTTKPNFYWTPGERGFVESAFFYGYMITQIPGGAIATIFPANRLFGIAVGGSALCNLIVPIACRGSYGVVAFIRVLQGLVEGVSYPACHGIWRYWAPPIERSRLATIAFCGSYAGAVMGLFMSGILAQYMGWQSPFYLYAILGLVWFAVFWKTTYEKPSTHPKISAEERDYIEESIGEVDLPPSLKTIPWRSIFTSMPVYAIIVANIARSWSFFLLIMKCPKYLKQVFECSTAESGVLSSVPHLIMAIIVPISGQLADRLRKRTLTTTAVRKIFNCGGFGMEAFFLLIVAFANSYTTAMASLILAVSFSGFAISGYNVNHLDIAPRYASILMGLSNGIGTISGILCPVIVEYITTQGTKRQWMWVFIMASSIHFFGVTFYAIFASGEKQHWAEAAEDAQMMDWRSPTDIPENIARYGYDYGNEEGGNLEASVRQPLKGNALQSNNAHNTDQSSDSSQPGGLRLPTTRSLSEFYSNRMAKPKLQLSKQHKNRKAVRTVKTKSKLDPRTRIMTKQLWELGRVGGVFDKRVGMKDSSIPPSDAALRRHVIEKLRQMETLGTISADDDLFSKAAISNSKTGKYASFDDDLGGISADIVENEFFTGGSPTAMESDKNGQQNKHDSLLERIAQTKEERLKRVEENEANRQKLKDADSEWANKVRFMLAKLNRLKPKDAKAAEKMEKGRSEVWRLLKGFSLGKTVAPIGAKVETEAVRNNRLLANLESIVARRVGEGDSSIPSPEQPKTEDVLLRLLCRIRSCEPILVSRIANELRSLAMMQLSDAVRGLLLTQILLTDVILKKLGREDEQNIKLLRRNRLDGIFVPEAVRFLLRLINEAGRENGLLFIHEDASSVEDSVYKSLDICVALGQRSIVEDEMAAYRLGCLDKCLSLTNSFLEIYTTYFPGPAVWQIFSGFLLNRLNTNLMPVGIEMKFQQLCERMTELRARPRPKGIGTTDKISLLLADKNATPQALQKVGLVPQMEPDFEQKLNARKPKKLTNAGLRQKLAKARRDTARELRRDAQFLANYDREKTKAGDDLRKRKTRAIIASMRSIE</sequence>
<dbReference type="Pfam" id="PF07690">
    <property type="entry name" value="MFS_1"/>
    <property type="match status" value="1"/>
</dbReference>
<feature type="compositionally biased region" description="Polar residues" evidence="6">
    <location>
        <begin position="577"/>
        <end position="595"/>
    </location>
</feature>
<feature type="region of interest" description="Disordered" evidence="6">
    <location>
        <begin position="1"/>
        <end position="61"/>
    </location>
</feature>
<keyword evidence="5" id="KW-0175">Coiled coil</keyword>
<keyword evidence="2 7" id="KW-0812">Transmembrane</keyword>
<evidence type="ECO:0000256" key="5">
    <source>
        <dbReference type="SAM" id="Coils"/>
    </source>
</evidence>
<evidence type="ECO:0000259" key="8">
    <source>
        <dbReference type="PROSITE" id="PS50850"/>
    </source>
</evidence>
<accession>A0ABR4QG07</accession>
<comment type="caution">
    <text evidence="9">The sequence shown here is derived from an EMBL/GenBank/DDBJ whole genome shotgun (WGS) entry which is preliminary data.</text>
</comment>
<name>A0ABR4QG07_9CEST</name>